<dbReference type="EMBL" id="WHWB01031891">
    <property type="protein sequence ID" value="KAJ7427643.1"/>
    <property type="molecule type" value="Genomic_DNA"/>
</dbReference>
<evidence type="ECO:0000313" key="2">
    <source>
        <dbReference type="Proteomes" id="UP001145742"/>
    </source>
</evidence>
<dbReference type="PANTHER" id="PTHR33332">
    <property type="entry name" value="REVERSE TRANSCRIPTASE DOMAIN-CONTAINING PROTEIN"/>
    <property type="match status" value="1"/>
</dbReference>
<dbReference type="Proteomes" id="UP001145742">
    <property type="component" value="Unassembled WGS sequence"/>
</dbReference>
<accession>A0ABQ9DTS9</accession>
<name>A0ABQ9DTS9_9PASS</name>
<proteinExistence type="predicted"/>
<keyword evidence="2" id="KW-1185">Reference proteome</keyword>
<organism evidence="1 2">
    <name type="scientific">Willisornis vidua</name>
    <name type="common">Xingu scale-backed antbird</name>
    <dbReference type="NCBI Taxonomy" id="1566151"/>
    <lineage>
        <taxon>Eukaryota</taxon>
        <taxon>Metazoa</taxon>
        <taxon>Chordata</taxon>
        <taxon>Craniata</taxon>
        <taxon>Vertebrata</taxon>
        <taxon>Euteleostomi</taxon>
        <taxon>Archelosauria</taxon>
        <taxon>Archosauria</taxon>
        <taxon>Dinosauria</taxon>
        <taxon>Saurischia</taxon>
        <taxon>Theropoda</taxon>
        <taxon>Coelurosauria</taxon>
        <taxon>Aves</taxon>
        <taxon>Neognathae</taxon>
        <taxon>Neoaves</taxon>
        <taxon>Telluraves</taxon>
        <taxon>Australaves</taxon>
        <taxon>Passeriformes</taxon>
        <taxon>Thamnophilidae</taxon>
        <taxon>Willisornis</taxon>
    </lineage>
</organism>
<evidence type="ECO:0000313" key="1">
    <source>
        <dbReference type="EMBL" id="KAJ7427643.1"/>
    </source>
</evidence>
<protein>
    <submittedName>
        <fullName evidence="1">Rna-directed dna polymerase from mobile element jockey-like</fullName>
    </submittedName>
</protein>
<comment type="caution">
    <text evidence="1">The sequence shown here is derived from an EMBL/GenBank/DDBJ whole genome shotgun (WGS) entry which is preliminary data.</text>
</comment>
<gene>
    <name evidence="1" type="ORF">WISP_05264</name>
</gene>
<sequence>MLERRDAIWRQLDRIERWACVNLMKFNKSKCKVLHLVCNNPKHKYMLCGEWIETSLGEKDLEVFMDEKLIMT</sequence>
<reference evidence="1" key="1">
    <citation type="submission" date="2019-10" db="EMBL/GenBank/DDBJ databases">
        <authorList>
            <person name="Soares A.E.R."/>
            <person name="Aleixo A."/>
            <person name="Schneider P."/>
            <person name="Miyaki C.Y."/>
            <person name="Schneider M.P."/>
            <person name="Mello C."/>
            <person name="Vasconcelos A.T.R."/>
        </authorList>
    </citation>
    <scope>NUCLEOTIDE SEQUENCE</scope>
    <source>
        <tissue evidence="1">Muscle</tissue>
    </source>
</reference>